<accession>A0A9X6QKL9</accession>
<dbReference type="RefSeq" id="WP_088115527.1">
    <property type="nucleotide sequence ID" value="NZ_MOOK01000215.1"/>
</dbReference>
<dbReference type="GO" id="GO:0009847">
    <property type="term" value="P:spore germination"/>
    <property type="evidence" value="ECO:0007669"/>
    <property type="project" value="InterPro"/>
</dbReference>
<keyword evidence="6" id="KW-0564">Palmitate</keyword>
<keyword evidence="4" id="KW-0732">Signal</keyword>
<proteinExistence type="inferred from homology"/>
<sequence length="376" mass="42935">MIRKWIGIVISCMYLIGCSIQRIPLEQASLILLIALDRTSHAEMQVGTSIPLFHHEKQKSTVEHWVQASTIYDGFSKMDTKLTGYVTSAKTEVILIGKKFAQEENWIQQLDSSYRDPYATINAKVVIVDGSPESIFKIHRPDKPALSSYINGVIEASIQNNQSVSSTIQQLMREKNEQGMTQTVPIIKKINNEIDTVGIAFLDLKGKYLTKIPKNDVKFFNLISKSKSKGRIILHLVLSPKKSSQKPNTSVLVQDAKRKINVDFRKGKFIFNINVSMNVSLIEKTNGNITKNRLYSSKYINKLEHEIQEEINEKLQSMLQDMQRNKIDPIGLSLYARAFQYKEWKKVKEDWLQTLSKAKICVNTQVKIKDTGTIRN</sequence>
<comment type="caution">
    <text evidence="10">The sequence shown here is derived from an EMBL/GenBank/DDBJ whole genome shotgun (WGS) entry which is preliminary data.</text>
</comment>
<keyword evidence="7" id="KW-0449">Lipoprotein</keyword>
<dbReference type="InterPro" id="IPR038501">
    <property type="entry name" value="Spore_GerAC_C_sf"/>
</dbReference>
<organism evidence="10 11">
    <name type="scientific">Bacillus thuringiensis subsp. higo</name>
    <dbReference type="NCBI Taxonomy" id="132266"/>
    <lineage>
        <taxon>Bacteria</taxon>
        <taxon>Bacillati</taxon>
        <taxon>Bacillota</taxon>
        <taxon>Bacilli</taxon>
        <taxon>Bacillales</taxon>
        <taxon>Bacillaceae</taxon>
        <taxon>Bacillus</taxon>
        <taxon>Bacillus cereus group</taxon>
    </lineage>
</organism>
<dbReference type="NCBIfam" id="TIGR02887">
    <property type="entry name" value="spore_ger_x_C"/>
    <property type="match status" value="1"/>
</dbReference>
<keyword evidence="3" id="KW-0309">Germination</keyword>
<gene>
    <name evidence="10" type="ORF">BK716_28440</name>
</gene>
<comment type="subcellular location">
    <subcellularLocation>
        <location evidence="1">Membrane</location>
        <topology evidence="1">Lipid-anchor</topology>
    </subcellularLocation>
</comment>
<evidence type="ECO:0000256" key="7">
    <source>
        <dbReference type="ARBA" id="ARBA00023288"/>
    </source>
</evidence>
<evidence type="ECO:0000256" key="5">
    <source>
        <dbReference type="ARBA" id="ARBA00023136"/>
    </source>
</evidence>
<dbReference type="PANTHER" id="PTHR35789:SF1">
    <property type="entry name" value="SPORE GERMINATION PROTEIN B3"/>
    <property type="match status" value="1"/>
</dbReference>
<evidence type="ECO:0000256" key="2">
    <source>
        <dbReference type="ARBA" id="ARBA00007886"/>
    </source>
</evidence>
<dbReference type="GO" id="GO:0016020">
    <property type="term" value="C:membrane"/>
    <property type="evidence" value="ECO:0007669"/>
    <property type="project" value="UniProtKB-SubCell"/>
</dbReference>
<dbReference type="AlphaFoldDB" id="A0A9X6QKL9"/>
<evidence type="ECO:0000259" key="9">
    <source>
        <dbReference type="Pfam" id="PF25198"/>
    </source>
</evidence>
<evidence type="ECO:0000313" key="10">
    <source>
        <dbReference type="EMBL" id="OUB42627.1"/>
    </source>
</evidence>
<name>A0A9X6QKL9_BACUH</name>
<evidence type="ECO:0000256" key="4">
    <source>
        <dbReference type="ARBA" id="ARBA00022729"/>
    </source>
</evidence>
<dbReference type="Pfam" id="PF25198">
    <property type="entry name" value="Spore_GerAC_N"/>
    <property type="match status" value="1"/>
</dbReference>
<reference evidence="10 11" key="1">
    <citation type="submission" date="2016-10" db="EMBL/GenBank/DDBJ databases">
        <title>Comparative genomics of Bacillus thuringiensis reveals a path to pathogens against multiple invertebrate hosts.</title>
        <authorList>
            <person name="Zheng J."/>
            <person name="Gao Q."/>
            <person name="Liu H."/>
            <person name="Peng D."/>
            <person name="Ruan L."/>
            <person name="Sun M."/>
        </authorList>
    </citation>
    <scope>NUCLEOTIDE SEQUENCE [LARGE SCALE GENOMIC DNA]</scope>
    <source>
        <strain evidence="10">BGSC 4AU1</strain>
    </source>
</reference>
<evidence type="ECO:0000256" key="6">
    <source>
        <dbReference type="ARBA" id="ARBA00023139"/>
    </source>
</evidence>
<evidence type="ECO:0000313" key="11">
    <source>
        <dbReference type="Proteomes" id="UP000194816"/>
    </source>
</evidence>
<dbReference type="Proteomes" id="UP000194816">
    <property type="component" value="Unassembled WGS sequence"/>
</dbReference>
<dbReference type="Gene3D" id="3.30.300.210">
    <property type="entry name" value="Nutrient germinant receptor protein C, domain 3"/>
    <property type="match status" value="1"/>
</dbReference>
<feature type="domain" description="Spore germination GerAC-like C-terminal" evidence="8">
    <location>
        <begin position="198"/>
        <end position="372"/>
    </location>
</feature>
<dbReference type="EMBL" id="MOOK01000215">
    <property type="protein sequence ID" value="OUB42627.1"/>
    <property type="molecule type" value="Genomic_DNA"/>
</dbReference>
<dbReference type="InterPro" id="IPR008844">
    <property type="entry name" value="Spore_GerAC-like"/>
</dbReference>
<comment type="similarity">
    <text evidence="2">Belongs to the GerABKC lipoprotein family.</text>
</comment>
<dbReference type="PANTHER" id="PTHR35789">
    <property type="entry name" value="SPORE GERMINATION PROTEIN B3"/>
    <property type="match status" value="1"/>
</dbReference>
<dbReference type="Pfam" id="PF05504">
    <property type="entry name" value="Spore_GerAC"/>
    <property type="match status" value="1"/>
</dbReference>
<feature type="domain" description="Spore germination protein N-terminal" evidence="9">
    <location>
        <begin position="23"/>
        <end position="188"/>
    </location>
</feature>
<dbReference type="InterPro" id="IPR046953">
    <property type="entry name" value="Spore_GerAC-like_C"/>
</dbReference>
<evidence type="ECO:0000259" key="8">
    <source>
        <dbReference type="Pfam" id="PF05504"/>
    </source>
</evidence>
<evidence type="ECO:0000256" key="3">
    <source>
        <dbReference type="ARBA" id="ARBA00022544"/>
    </source>
</evidence>
<dbReference type="InterPro" id="IPR057336">
    <property type="entry name" value="GerAC_N"/>
</dbReference>
<keyword evidence="5" id="KW-0472">Membrane</keyword>
<protein>
    <submittedName>
        <fullName evidence="10">Spore gernimation protein XA</fullName>
    </submittedName>
</protein>
<evidence type="ECO:0000256" key="1">
    <source>
        <dbReference type="ARBA" id="ARBA00004635"/>
    </source>
</evidence>